<proteinExistence type="predicted"/>
<protein>
    <recommendedName>
        <fullName evidence="3">DUF3310 domain-containing protein</fullName>
    </recommendedName>
</protein>
<sequence>MTTDRTSSSYYDQEGQYLDPGEANIEHAILTVPNNDPVNHPSHYTSGKYEVIDIIEDQLGPDGIRGFCLGNAVKYICRAGKKDPTKTRQDLEKAIWYINHYLEVMPK</sequence>
<name>A0AAF0LY84_9CAUD</name>
<dbReference type="Proteomes" id="UP001237988">
    <property type="component" value="Segment"/>
</dbReference>
<reference evidence="1" key="1">
    <citation type="submission" date="2023-04" db="EMBL/GenBank/DDBJ databases">
        <title>Bacteriophage Phass-1 Discovered in the Human Gut Virome - the Founding Member of the Proposed New Family Phassviridae.</title>
        <authorList>
            <person name="Tikunov A.Y."/>
            <person name="Morozova V.V."/>
            <person name="Chechushkov A.V."/>
            <person name="Tikunova N.V."/>
        </authorList>
    </citation>
    <scope>NUCLEOTIDE SEQUENCE</scope>
</reference>
<dbReference type="InterPro" id="IPR021739">
    <property type="entry name" value="SaV-like"/>
</dbReference>
<evidence type="ECO:0000313" key="1">
    <source>
        <dbReference type="EMBL" id="WIC39620.1"/>
    </source>
</evidence>
<evidence type="ECO:0000313" key="2">
    <source>
        <dbReference type="Proteomes" id="UP001237988"/>
    </source>
</evidence>
<dbReference type="Pfam" id="PF11753">
    <property type="entry name" value="DUF3310"/>
    <property type="match status" value="1"/>
</dbReference>
<organism evidence="1 2">
    <name type="scientific">Phage Phass-1</name>
    <dbReference type="NCBI Taxonomy" id="3043662"/>
    <lineage>
        <taxon>Viruses</taxon>
        <taxon>Duplodnaviria</taxon>
        <taxon>Heunggongvirae</taxon>
        <taxon>Uroviricota</taxon>
        <taxon>Caudoviricetes</taxon>
        <taxon>Caudoviricetes code 15 clade</taxon>
    </lineage>
</organism>
<dbReference type="EMBL" id="OQ749652">
    <property type="protein sequence ID" value="WIC39620.1"/>
    <property type="molecule type" value="Genomic_DNA"/>
</dbReference>
<accession>A0AAF0LY84</accession>
<evidence type="ECO:0008006" key="3">
    <source>
        <dbReference type="Google" id="ProtNLM"/>
    </source>
</evidence>